<sequence length="226" mass="24713">MAASLSQSKCSCLTQRSQKGAQRVVVRPVPFSSGTSRTRSVQVYAKGKGNKMAPRMPQGQMVRPPVPEVDPDNQEFCIFVRATQGTYQNWIFVSVVKGGGPANAMVKSLESEWGRKLYGRTLISNIGQSVYKDRDAIVKGLKAQIKNAIAQSGGQPQAKIMEPVLNQPNAAFEFAFKIRDQSRPGDFQKTEGLTIIPKESEVMQLPIDKFKAFFSPDNLLGGASSS</sequence>
<dbReference type="STRING" id="3088.A0A383WD25"/>
<evidence type="ECO:0000313" key="1">
    <source>
        <dbReference type="EMBL" id="SZX74924.1"/>
    </source>
</evidence>
<organism evidence="1 2">
    <name type="scientific">Tetradesmus obliquus</name>
    <name type="common">Green alga</name>
    <name type="synonym">Acutodesmus obliquus</name>
    <dbReference type="NCBI Taxonomy" id="3088"/>
    <lineage>
        <taxon>Eukaryota</taxon>
        <taxon>Viridiplantae</taxon>
        <taxon>Chlorophyta</taxon>
        <taxon>core chlorophytes</taxon>
        <taxon>Chlorophyceae</taxon>
        <taxon>CS clade</taxon>
        <taxon>Sphaeropleales</taxon>
        <taxon>Scenedesmaceae</taxon>
        <taxon>Tetradesmus</taxon>
    </lineage>
</organism>
<dbReference type="PANTHER" id="PTHR48191:SF2">
    <property type="entry name" value="PROTEIN HHL1, CHLOROPLASTIC"/>
    <property type="match status" value="1"/>
</dbReference>
<reference evidence="1 2" key="1">
    <citation type="submission" date="2016-10" db="EMBL/GenBank/DDBJ databases">
        <authorList>
            <person name="Cai Z."/>
        </authorList>
    </citation>
    <scope>NUCLEOTIDE SEQUENCE [LARGE SCALE GENOMIC DNA]</scope>
</reference>
<name>A0A383WD25_TETOB</name>
<gene>
    <name evidence="1" type="ORF">BQ4739_LOCUS15241</name>
</gene>
<proteinExistence type="predicted"/>
<dbReference type="PANTHER" id="PTHR48191">
    <property type="entry name" value="PROTEIN HHL1 CHLOROPLASTIC"/>
    <property type="match status" value="1"/>
</dbReference>
<dbReference type="AlphaFoldDB" id="A0A383WD25"/>
<dbReference type="EMBL" id="FNXT01001221">
    <property type="protein sequence ID" value="SZX74924.1"/>
    <property type="molecule type" value="Genomic_DNA"/>
</dbReference>
<dbReference type="InterPro" id="IPR045388">
    <property type="entry name" value="HHL1-like"/>
</dbReference>
<protein>
    <submittedName>
        <fullName evidence="1">Uncharacterized protein</fullName>
    </submittedName>
</protein>
<accession>A0A383WD25</accession>
<dbReference type="Proteomes" id="UP000256970">
    <property type="component" value="Unassembled WGS sequence"/>
</dbReference>
<keyword evidence="2" id="KW-1185">Reference proteome</keyword>
<evidence type="ECO:0000313" key="2">
    <source>
        <dbReference type="Proteomes" id="UP000256970"/>
    </source>
</evidence>